<evidence type="ECO:0000313" key="8">
    <source>
        <dbReference type="EMBL" id="SDH25135.1"/>
    </source>
</evidence>
<keyword evidence="3 6" id="KW-0238">DNA-binding</keyword>
<proteinExistence type="inferred from homology"/>
<dbReference type="Pfam" id="PF00931">
    <property type="entry name" value="NB-ARC"/>
    <property type="match status" value="1"/>
</dbReference>
<dbReference type="PROSITE" id="PS51755">
    <property type="entry name" value="OMPR_PHOB"/>
    <property type="match status" value="1"/>
</dbReference>
<keyword evidence="9" id="KW-1185">Reference proteome</keyword>
<dbReference type="Pfam" id="PF17874">
    <property type="entry name" value="TPR_MalT"/>
    <property type="match status" value="1"/>
</dbReference>
<evidence type="ECO:0000256" key="4">
    <source>
        <dbReference type="ARBA" id="ARBA00023163"/>
    </source>
</evidence>
<dbReference type="SMART" id="SM00028">
    <property type="entry name" value="TPR"/>
    <property type="match status" value="10"/>
</dbReference>
<dbReference type="PANTHER" id="PTHR35807">
    <property type="entry name" value="TRANSCRIPTIONAL REGULATOR REDD-RELATED"/>
    <property type="match status" value="1"/>
</dbReference>
<dbReference type="SMART" id="SM00862">
    <property type="entry name" value="Trans_reg_C"/>
    <property type="match status" value="1"/>
</dbReference>
<dbReference type="InterPro" id="IPR003593">
    <property type="entry name" value="AAA+_ATPase"/>
</dbReference>
<feature type="DNA-binding region" description="OmpR/PhoB-type" evidence="6">
    <location>
        <begin position="1"/>
        <end position="94"/>
    </location>
</feature>
<feature type="repeat" description="TPR" evidence="5">
    <location>
        <begin position="923"/>
        <end position="956"/>
    </location>
</feature>
<sequence>MHRQVEFRLLGPLQVLVDSESLLVRAGRQRALLVSLLLRVGTSVSVDELAANVWGDNPPARARATLQTYVMRLRQLLGPSVPIRTVPDGYLVDVDEKTIDLMRFEPLIEQGEQERAAGNPQAASAAFAAALGLWRGPALADVPSEVLHRDEVPRLDERRLHVLERRVEVDLELGRHGELVAELSRLTGEHPLRERFWAQLMVALYRSGRQSEALAAYQRVSRLLADELGIDPGDELRRVHGRVLSGSIGAVAAPSSGPAVVTAKPERVVPSQLPADIPDFVGRGEAVSLVTALLRTAQGVPVVTLAGPPGVGKTALAVHAAHRMRADFPDGQLYVNLRGYAPGPPLSAVDVLPRFLRALGTEPDQVPLDQDEQEAMFRSTLTGQRVLLLLDNASSAEQIRPLLPGSPGCAVLVTSRDTLRGLAVSHAASNVRLDVLDWHETRSLLAGILGESEVASQEDAAVELASLCAHLPLALRIAAANLVSRPELSIADYVEELRAGNRLAALAVEGDERVAVHAAFDLSYAALKPELAQMFRLLSLVPGGDFTPEVAAALSGLTTQDARRRLDRLATANLIANHAPSRYQFHDLLRDYAAERLSVEDSPADSRLALRRLFDWTVRSVDNATSVMRSTLFRFPRADPMAGVVPRTFSTSTEARTWLDSERANLVALVAHCVERDPENAPWRLADALRGYFYTQGLTAEWRETARAGLLGARAPRDEVGQLAMLSSLGTLYWVTGQHRTALDHYQQAIALQEHLDLPEAEAAVLSNAGSVNIDLGELEQAAEHLERALVITRRIGAFQVQANALFNLGGVYMQLGLLDRAAATFEEALEAGTRIDSWISQANSMRALGEVHAWRGDPDRGASYFARASELYERAAARNFSHARHEGMAITLIMRGRFEEAAVEATAAMRIAHEMNNVKSVCDARNLLGRALEGAGRYEEAVEQFTSALTIATETGYPWGGCSARRGLASAYRGVGRYAEALEMATSALEGAGRSRFRLVEMEVLLVLGRLHLDTDDPAGSLECALRAASVGSDSGHRWVFGRALLLAGDACAALGDVDSARAHWSSALEVFSAIGTPEASVVRAQLEVTT</sequence>
<evidence type="ECO:0000256" key="1">
    <source>
        <dbReference type="ARBA" id="ARBA00005820"/>
    </source>
</evidence>
<dbReference type="InterPro" id="IPR016032">
    <property type="entry name" value="Sig_transdc_resp-reg_C-effctor"/>
</dbReference>
<dbReference type="PANTHER" id="PTHR35807:SF1">
    <property type="entry name" value="TRANSCRIPTIONAL REGULATOR REDD"/>
    <property type="match status" value="1"/>
</dbReference>
<evidence type="ECO:0000313" key="9">
    <source>
        <dbReference type="Proteomes" id="UP000199623"/>
    </source>
</evidence>
<dbReference type="InterPro" id="IPR005158">
    <property type="entry name" value="BTAD"/>
</dbReference>
<evidence type="ECO:0000256" key="3">
    <source>
        <dbReference type="ARBA" id="ARBA00023125"/>
    </source>
</evidence>
<dbReference type="SUPFAM" id="SSF52540">
    <property type="entry name" value="P-loop containing nucleoside triphosphate hydrolases"/>
    <property type="match status" value="1"/>
</dbReference>
<dbReference type="InterPro" id="IPR041617">
    <property type="entry name" value="TPR_MalT"/>
</dbReference>
<dbReference type="InterPro" id="IPR051677">
    <property type="entry name" value="AfsR-DnrI-RedD_regulator"/>
</dbReference>
<dbReference type="STRING" id="200378.SAMN05216553_118148"/>
<dbReference type="PROSITE" id="PS50293">
    <property type="entry name" value="TPR_REGION"/>
    <property type="match status" value="1"/>
</dbReference>
<dbReference type="InterPro" id="IPR002182">
    <property type="entry name" value="NB-ARC"/>
</dbReference>
<dbReference type="Gene3D" id="1.25.40.10">
    <property type="entry name" value="Tetratricopeptide repeat domain"/>
    <property type="match status" value="3"/>
</dbReference>
<dbReference type="GO" id="GO:0006355">
    <property type="term" value="P:regulation of DNA-templated transcription"/>
    <property type="evidence" value="ECO:0007669"/>
    <property type="project" value="InterPro"/>
</dbReference>
<dbReference type="InterPro" id="IPR019734">
    <property type="entry name" value="TPR_rpt"/>
</dbReference>
<dbReference type="Pfam" id="PF03704">
    <property type="entry name" value="BTAD"/>
    <property type="match status" value="1"/>
</dbReference>
<dbReference type="EMBL" id="FNCC01000018">
    <property type="protein sequence ID" value="SDH25135.1"/>
    <property type="molecule type" value="Genomic_DNA"/>
</dbReference>
<dbReference type="GO" id="GO:0043531">
    <property type="term" value="F:ADP binding"/>
    <property type="evidence" value="ECO:0007669"/>
    <property type="project" value="InterPro"/>
</dbReference>
<evidence type="ECO:0000256" key="2">
    <source>
        <dbReference type="ARBA" id="ARBA00023015"/>
    </source>
</evidence>
<gene>
    <name evidence="8" type="ORF">SAMN05216553_118148</name>
</gene>
<organism evidence="8 9">
    <name type="scientific">Lentzea fradiae</name>
    <dbReference type="NCBI Taxonomy" id="200378"/>
    <lineage>
        <taxon>Bacteria</taxon>
        <taxon>Bacillati</taxon>
        <taxon>Actinomycetota</taxon>
        <taxon>Actinomycetes</taxon>
        <taxon>Pseudonocardiales</taxon>
        <taxon>Pseudonocardiaceae</taxon>
        <taxon>Lentzea</taxon>
    </lineage>
</organism>
<evidence type="ECO:0000259" key="7">
    <source>
        <dbReference type="PROSITE" id="PS51755"/>
    </source>
</evidence>
<feature type="repeat" description="TPR" evidence="5">
    <location>
        <begin position="723"/>
        <end position="756"/>
    </location>
</feature>
<dbReference type="SMART" id="SM01043">
    <property type="entry name" value="BTAD"/>
    <property type="match status" value="1"/>
</dbReference>
<feature type="domain" description="OmpR/PhoB-type" evidence="7">
    <location>
        <begin position="1"/>
        <end position="94"/>
    </location>
</feature>
<dbReference type="Gene3D" id="3.40.50.300">
    <property type="entry name" value="P-loop containing nucleotide triphosphate hydrolases"/>
    <property type="match status" value="1"/>
</dbReference>
<dbReference type="OrthoDB" id="581105at2"/>
<dbReference type="SUPFAM" id="SSF46894">
    <property type="entry name" value="C-terminal effector domain of the bipartite response regulators"/>
    <property type="match status" value="1"/>
</dbReference>
<evidence type="ECO:0000256" key="5">
    <source>
        <dbReference type="PROSITE-ProRule" id="PRU00339"/>
    </source>
</evidence>
<dbReference type="Proteomes" id="UP000199623">
    <property type="component" value="Unassembled WGS sequence"/>
</dbReference>
<dbReference type="FunFam" id="1.25.40.10:FF:000222">
    <property type="entry name" value="SARP family transcriptional regulator"/>
    <property type="match status" value="1"/>
</dbReference>
<keyword evidence="4" id="KW-0804">Transcription</keyword>
<dbReference type="RefSeq" id="WP_090058013.1">
    <property type="nucleotide sequence ID" value="NZ_FNCC01000018.1"/>
</dbReference>
<feature type="repeat" description="TPR" evidence="5">
    <location>
        <begin position="803"/>
        <end position="836"/>
    </location>
</feature>
<dbReference type="Gene3D" id="1.10.10.10">
    <property type="entry name" value="Winged helix-like DNA-binding domain superfamily/Winged helix DNA-binding domain"/>
    <property type="match status" value="2"/>
</dbReference>
<name>A0A1G8AVW0_9PSEU</name>
<keyword evidence="2" id="KW-0805">Transcription regulation</keyword>
<keyword evidence="5" id="KW-0802">TPR repeat</keyword>
<dbReference type="PRINTS" id="PR00364">
    <property type="entry name" value="DISEASERSIST"/>
</dbReference>
<dbReference type="Pfam" id="PF00486">
    <property type="entry name" value="Trans_reg_C"/>
    <property type="match status" value="1"/>
</dbReference>
<reference evidence="9" key="1">
    <citation type="submission" date="2016-10" db="EMBL/GenBank/DDBJ databases">
        <authorList>
            <person name="Varghese N."/>
            <person name="Submissions S."/>
        </authorList>
    </citation>
    <scope>NUCLEOTIDE SEQUENCE [LARGE SCALE GENOMIC DNA]</scope>
    <source>
        <strain evidence="9">CGMCC 4.3506</strain>
    </source>
</reference>
<dbReference type="InterPro" id="IPR011990">
    <property type="entry name" value="TPR-like_helical_dom_sf"/>
</dbReference>
<dbReference type="GO" id="GO:0003677">
    <property type="term" value="F:DNA binding"/>
    <property type="evidence" value="ECO:0007669"/>
    <property type="project" value="UniProtKB-UniRule"/>
</dbReference>
<dbReference type="AlphaFoldDB" id="A0A1G8AVW0"/>
<dbReference type="InterPro" id="IPR027417">
    <property type="entry name" value="P-loop_NTPase"/>
</dbReference>
<dbReference type="InterPro" id="IPR001867">
    <property type="entry name" value="OmpR/PhoB-type_DNA-bd"/>
</dbReference>
<evidence type="ECO:0000256" key="6">
    <source>
        <dbReference type="PROSITE-ProRule" id="PRU01091"/>
    </source>
</evidence>
<dbReference type="GO" id="GO:0000160">
    <property type="term" value="P:phosphorelay signal transduction system"/>
    <property type="evidence" value="ECO:0007669"/>
    <property type="project" value="InterPro"/>
</dbReference>
<comment type="similarity">
    <text evidence="1">Belongs to the AfsR/DnrI/RedD regulatory family.</text>
</comment>
<dbReference type="PROSITE" id="PS50005">
    <property type="entry name" value="TPR"/>
    <property type="match status" value="3"/>
</dbReference>
<dbReference type="SMART" id="SM00382">
    <property type="entry name" value="AAA"/>
    <property type="match status" value="1"/>
</dbReference>
<accession>A0A1G8AVW0</accession>
<dbReference type="InterPro" id="IPR036388">
    <property type="entry name" value="WH-like_DNA-bd_sf"/>
</dbReference>
<dbReference type="SUPFAM" id="SSF48452">
    <property type="entry name" value="TPR-like"/>
    <property type="match status" value="3"/>
</dbReference>
<protein>
    <submittedName>
        <fullName evidence="8">DNA-binding transcriptional activator of the SARP family</fullName>
    </submittedName>
</protein>
<dbReference type="CDD" id="cd15831">
    <property type="entry name" value="BTAD"/>
    <property type="match status" value="1"/>
</dbReference>